<dbReference type="EMBL" id="JAPEVA010000005">
    <property type="protein sequence ID" value="KAJ4411575.1"/>
    <property type="molecule type" value="Genomic_DNA"/>
</dbReference>
<sequence>MKMKKLRANRLSAVLEDPKPSSLVPILGNGQLSGSRPPLALLKECGSQPSSCQSLLQYHPAFRNQILDTDAIEPAPLEISKRLERAKSVTEVPVETERPQIRQRSTSLHSLVSGKAPDVILPPLPLDIARIKDEARRKSQLRHQPSKTSISSFGSTDSSILNPRPSPIIMQASNARAPKITKRERKTNAIEKMNPVIETRESMYSLHGSMKSSAAEIEVASPKARREFVEDSTALPKESSTHTLGSVHTLGSSSLGERKPIHSAFKDTEAKIQDARDFLRIPGEILSDHNEPEVDHEIA</sequence>
<accession>A0A9W9DB76</accession>
<protein>
    <submittedName>
        <fullName evidence="2">Uncharacterized protein</fullName>
    </submittedName>
</protein>
<evidence type="ECO:0000313" key="2">
    <source>
        <dbReference type="EMBL" id="KAJ4411575.1"/>
    </source>
</evidence>
<dbReference type="OrthoDB" id="3546893at2759"/>
<gene>
    <name evidence="2" type="ORF">N0V91_001360</name>
</gene>
<feature type="region of interest" description="Disordered" evidence="1">
    <location>
        <begin position="135"/>
        <end position="166"/>
    </location>
</feature>
<dbReference type="AlphaFoldDB" id="A0A9W9DB76"/>
<evidence type="ECO:0000256" key="1">
    <source>
        <dbReference type="SAM" id="MobiDB-lite"/>
    </source>
</evidence>
<feature type="compositionally biased region" description="Basic and acidic residues" evidence="1">
    <location>
        <begin position="256"/>
        <end position="269"/>
    </location>
</feature>
<name>A0A9W9DB76_9PLEO</name>
<evidence type="ECO:0000313" key="3">
    <source>
        <dbReference type="Proteomes" id="UP001140510"/>
    </source>
</evidence>
<feature type="compositionally biased region" description="Polar residues" evidence="1">
    <location>
        <begin position="241"/>
        <end position="255"/>
    </location>
</feature>
<organism evidence="2 3">
    <name type="scientific">Didymella pomorum</name>
    <dbReference type="NCBI Taxonomy" id="749634"/>
    <lineage>
        <taxon>Eukaryota</taxon>
        <taxon>Fungi</taxon>
        <taxon>Dikarya</taxon>
        <taxon>Ascomycota</taxon>
        <taxon>Pezizomycotina</taxon>
        <taxon>Dothideomycetes</taxon>
        <taxon>Pleosporomycetidae</taxon>
        <taxon>Pleosporales</taxon>
        <taxon>Pleosporineae</taxon>
        <taxon>Didymellaceae</taxon>
        <taxon>Didymella</taxon>
    </lineage>
</organism>
<proteinExistence type="predicted"/>
<keyword evidence="3" id="KW-1185">Reference proteome</keyword>
<dbReference type="Proteomes" id="UP001140510">
    <property type="component" value="Unassembled WGS sequence"/>
</dbReference>
<comment type="caution">
    <text evidence="2">The sequence shown here is derived from an EMBL/GenBank/DDBJ whole genome shotgun (WGS) entry which is preliminary data.</text>
</comment>
<feature type="compositionally biased region" description="Low complexity" evidence="1">
    <location>
        <begin position="146"/>
        <end position="160"/>
    </location>
</feature>
<reference evidence="2" key="1">
    <citation type="submission" date="2022-10" db="EMBL/GenBank/DDBJ databases">
        <title>Tapping the CABI collections for fungal endophytes: first genome assemblies for Collariella, Neodidymelliopsis, Ascochyta clinopodiicola, Didymella pomorum, Didymosphaeria variabile, Neocosmospora piperis and Neocucurbitaria cava.</title>
        <authorList>
            <person name="Hill R."/>
        </authorList>
    </citation>
    <scope>NUCLEOTIDE SEQUENCE</scope>
    <source>
        <strain evidence="2">IMI 355091</strain>
    </source>
</reference>
<feature type="region of interest" description="Disordered" evidence="1">
    <location>
        <begin position="231"/>
        <end position="269"/>
    </location>
</feature>